<dbReference type="AlphaFoldDB" id="C5A6I8"/>
<feature type="transmembrane region" description="Helical" evidence="1">
    <location>
        <begin position="43"/>
        <end position="66"/>
    </location>
</feature>
<dbReference type="InterPro" id="IPR000326">
    <property type="entry name" value="PAP2/HPO"/>
</dbReference>
<organism evidence="3 4">
    <name type="scientific">Thermococcus gammatolerans (strain DSM 15229 / JCM 11827 / EJ3)</name>
    <dbReference type="NCBI Taxonomy" id="593117"/>
    <lineage>
        <taxon>Archaea</taxon>
        <taxon>Methanobacteriati</taxon>
        <taxon>Methanobacteriota</taxon>
        <taxon>Thermococci</taxon>
        <taxon>Thermococcales</taxon>
        <taxon>Thermococcaceae</taxon>
        <taxon>Thermococcus</taxon>
    </lineage>
</organism>
<dbReference type="InterPro" id="IPR036938">
    <property type="entry name" value="PAP2/HPO_sf"/>
</dbReference>
<proteinExistence type="predicted"/>
<keyword evidence="4" id="KW-1185">Reference proteome</keyword>
<keyword evidence="1" id="KW-0812">Transmembrane</keyword>
<dbReference type="STRING" id="593117.TGAM_1348"/>
<evidence type="ECO:0000256" key="1">
    <source>
        <dbReference type="SAM" id="Phobius"/>
    </source>
</evidence>
<protein>
    <submittedName>
        <fullName evidence="3">Phosphatidylglycerophosphatase B, putative (PgpB)</fullName>
        <ecNumber evidence="3">3.1.3.27</ecNumber>
    </submittedName>
</protein>
<dbReference type="GeneID" id="7988407"/>
<dbReference type="EC" id="3.1.3.27" evidence="3"/>
<feature type="domain" description="Phosphatidic acid phosphatase type 2/haloperoxidase" evidence="2">
    <location>
        <begin position="76"/>
        <end position="181"/>
    </location>
</feature>
<dbReference type="SMART" id="SM00014">
    <property type="entry name" value="acidPPc"/>
    <property type="match status" value="1"/>
</dbReference>
<keyword evidence="1" id="KW-0472">Membrane</keyword>
<feature type="transmembrane region" description="Helical" evidence="1">
    <location>
        <begin position="78"/>
        <end position="99"/>
    </location>
</feature>
<reference evidence="3 4" key="1">
    <citation type="journal article" date="2007" name="Genome Biol.">
        <title>Genome analysis and genome-wide proteomics of Thermococcus gammatolerans, the most radioresistant organism known amongst the Archaea.</title>
        <authorList>
            <person name="Zivanovic Y."/>
            <person name="Armengaud J."/>
            <person name="Lagorce A."/>
            <person name="Leplat C."/>
            <person name="Guerin P."/>
            <person name="Dutertre M."/>
            <person name="Anthouard V."/>
            <person name="Forterre P."/>
            <person name="Wincker P."/>
            <person name="Confalonieri F."/>
        </authorList>
    </citation>
    <scope>NUCLEOTIDE SEQUENCE [LARGE SCALE GENOMIC DNA]</scope>
    <source>
        <strain evidence="4">DSM 15229 / JCM 11827 / EJ3</strain>
    </source>
</reference>
<dbReference type="PANTHER" id="PTHR14969">
    <property type="entry name" value="SPHINGOSINE-1-PHOSPHATE PHOSPHOHYDROLASE"/>
    <property type="match status" value="1"/>
</dbReference>
<evidence type="ECO:0000259" key="2">
    <source>
        <dbReference type="SMART" id="SM00014"/>
    </source>
</evidence>
<dbReference type="PANTHER" id="PTHR14969:SF13">
    <property type="entry name" value="AT30094P"/>
    <property type="match status" value="1"/>
</dbReference>
<evidence type="ECO:0000313" key="3">
    <source>
        <dbReference type="EMBL" id="ACS33850.1"/>
    </source>
</evidence>
<keyword evidence="3" id="KW-0378">Hydrolase</keyword>
<dbReference type="KEGG" id="tga:TGAM_1348"/>
<dbReference type="Gene3D" id="1.20.144.10">
    <property type="entry name" value="Phosphatidic acid phosphatase type 2/haloperoxidase"/>
    <property type="match status" value="1"/>
</dbReference>
<dbReference type="GO" id="GO:0008962">
    <property type="term" value="F:phosphatidylglycerophosphatase activity"/>
    <property type="evidence" value="ECO:0007669"/>
    <property type="project" value="UniProtKB-EC"/>
</dbReference>
<evidence type="ECO:0000313" key="4">
    <source>
        <dbReference type="Proteomes" id="UP000001488"/>
    </source>
</evidence>
<sequence>MKKSPFQLLSLGLLLALALQLAGGFKGINEALNSALPLIDTPWMNLLTALGGNAFLALFAIIVVLYEMKKLGGVSSKTLAFLIALSLGLVAVGALKALLAEPRPRPLPGAGFLSSGAFPSGHTFRASIIASYVSDRWKKLAPLAWAYAIGIALTRLFLHYHWLSDVLFSLLFAPWLYLLLRSTEKLWLPIMGRILKKLNLEVVEA</sequence>
<accession>C5A6I8</accession>
<dbReference type="OrthoDB" id="10182at2157"/>
<dbReference type="GO" id="GO:0042392">
    <property type="term" value="F:sphingosine-1-phosphate phosphatase activity"/>
    <property type="evidence" value="ECO:0007669"/>
    <property type="project" value="TreeGrafter"/>
</dbReference>
<keyword evidence="1" id="KW-1133">Transmembrane helix</keyword>
<dbReference type="EMBL" id="CP001398">
    <property type="protein sequence ID" value="ACS33850.1"/>
    <property type="molecule type" value="Genomic_DNA"/>
</dbReference>
<dbReference type="Proteomes" id="UP000001488">
    <property type="component" value="Chromosome"/>
</dbReference>
<dbReference type="PATRIC" id="fig|593117.10.peg.1347"/>
<feature type="transmembrane region" description="Helical" evidence="1">
    <location>
        <begin position="166"/>
        <end position="183"/>
    </location>
</feature>
<dbReference type="RefSeq" id="WP_015858962.1">
    <property type="nucleotide sequence ID" value="NC_012804.1"/>
</dbReference>
<dbReference type="HOGENOM" id="CLU_111005_0_0_2"/>
<dbReference type="Pfam" id="PF01569">
    <property type="entry name" value="PAP2"/>
    <property type="match status" value="1"/>
</dbReference>
<dbReference type="PaxDb" id="593117-TGAM_1348"/>
<gene>
    <name evidence="3" type="primary">pgpB</name>
    <name evidence="3" type="ordered locus">TGAM_1348</name>
</gene>
<name>C5A6I8_THEGJ</name>
<dbReference type="SUPFAM" id="SSF48317">
    <property type="entry name" value="Acid phosphatase/Vanadium-dependent haloperoxidase"/>
    <property type="match status" value="1"/>
</dbReference>
<dbReference type="eggNOG" id="arCOG03056">
    <property type="taxonomic scope" value="Archaea"/>
</dbReference>